<gene>
    <name evidence="1" type="ORF">SUNI508_00414</name>
</gene>
<dbReference type="EMBL" id="JARVKF010000112">
    <property type="protein sequence ID" value="KAK9422551.1"/>
    <property type="molecule type" value="Genomic_DNA"/>
</dbReference>
<keyword evidence="2" id="KW-1185">Reference proteome</keyword>
<sequence length="112" mass="11586">MLTSIARAKCGVLMFTAIIRYRGPQNPSLTKTQSVAGTILSGFKANTMREEDHHQILAGMSGPAESVISQAKACNTNNGSAKHPTLSALALQALAPIAPQPTPGPHPNGCPG</sequence>
<dbReference type="Proteomes" id="UP001408356">
    <property type="component" value="Unassembled WGS sequence"/>
</dbReference>
<evidence type="ECO:0000313" key="2">
    <source>
        <dbReference type="Proteomes" id="UP001408356"/>
    </source>
</evidence>
<reference evidence="1 2" key="1">
    <citation type="journal article" date="2024" name="J. Plant Pathol.">
        <title>Sequence and assembly of the genome of Seiridium unicorne, isolate CBS 538.82, causal agent of cypress canker disease.</title>
        <authorList>
            <person name="Scali E."/>
            <person name="Rocca G.D."/>
            <person name="Danti R."/>
            <person name="Garbelotto M."/>
            <person name="Barberini S."/>
            <person name="Baroncelli R."/>
            <person name="Emiliani G."/>
        </authorList>
    </citation>
    <scope>NUCLEOTIDE SEQUENCE [LARGE SCALE GENOMIC DNA]</scope>
    <source>
        <strain evidence="1 2">BM-138-508</strain>
    </source>
</reference>
<accession>A0ABR2V6S1</accession>
<protein>
    <submittedName>
        <fullName evidence="1">Uncharacterized protein</fullName>
    </submittedName>
</protein>
<proteinExistence type="predicted"/>
<comment type="caution">
    <text evidence="1">The sequence shown here is derived from an EMBL/GenBank/DDBJ whole genome shotgun (WGS) entry which is preliminary data.</text>
</comment>
<name>A0ABR2V6S1_9PEZI</name>
<organism evidence="1 2">
    <name type="scientific">Seiridium unicorne</name>
    <dbReference type="NCBI Taxonomy" id="138068"/>
    <lineage>
        <taxon>Eukaryota</taxon>
        <taxon>Fungi</taxon>
        <taxon>Dikarya</taxon>
        <taxon>Ascomycota</taxon>
        <taxon>Pezizomycotina</taxon>
        <taxon>Sordariomycetes</taxon>
        <taxon>Xylariomycetidae</taxon>
        <taxon>Amphisphaeriales</taxon>
        <taxon>Sporocadaceae</taxon>
        <taxon>Seiridium</taxon>
    </lineage>
</organism>
<evidence type="ECO:0000313" key="1">
    <source>
        <dbReference type="EMBL" id="KAK9422551.1"/>
    </source>
</evidence>